<dbReference type="InterPro" id="IPR021109">
    <property type="entry name" value="Peptidase_aspartic_dom_sf"/>
</dbReference>
<keyword evidence="2" id="KW-0645">Protease</keyword>
<dbReference type="OrthoDB" id="185963at2"/>
<dbReference type="Pfam" id="PF13975">
    <property type="entry name" value="gag-asp_proteas"/>
    <property type="match status" value="1"/>
</dbReference>
<keyword evidence="2" id="KW-0378">Hydrolase</keyword>
<dbReference type="NCBIfam" id="TIGR02281">
    <property type="entry name" value="clan_AA_DTGA"/>
    <property type="match status" value="1"/>
</dbReference>
<protein>
    <submittedName>
        <fullName evidence="2">TIGR02281 family clan AA aspartic protease</fullName>
        <ecNumber evidence="2">3.4.23.-</ecNumber>
    </submittedName>
</protein>
<evidence type="ECO:0000313" key="3">
    <source>
        <dbReference type="Proteomes" id="UP000275663"/>
    </source>
</evidence>
<dbReference type="RefSeq" id="WP_126128840.1">
    <property type="nucleotide sequence ID" value="NZ_CP034464.1"/>
</dbReference>
<dbReference type="EC" id="3.4.23.-" evidence="2"/>
<feature type="chain" id="PRO_5019471513" evidence="1">
    <location>
        <begin position="20"/>
        <end position="210"/>
    </location>
</feature>
<organism evidence="2 3">
    <name type="scientific">Undibacterium parvum</name>
    <dbReference type="NCBI Taxonomy" id="401471"/>
    <lineage>
        <taxon>Bacteria</taxon>
        <taxon>Pseudomonadati</taxon>
        <taxon>Pseudomonadota</taxon>
        <taxon>Betaproteobacteria</taxon>
        <taxon>Burkholderiales</taxon>
        <taxon>Oxalobacteraceae</taxon>
        <taxon>Undibacterium</taxon>
    </lineage>
</organism>
<dbReference type="Proteomes" id="UP000275663">
    <property type="component" value="Chromosome"/>
</dbReference>
<dbReference type="GO" id="GO:0006508">
    <property type="term" value="P:proteolysis"/>
    <property type="evidence" value="ECO:0007669"/>
    <property type="project" value="UniProtKB-KW"/>
</dbReference>
<dbReference type="GO" id="GO:0004190">
    <property type="term" value="F:aspartic-type endopeptidase activity"/>
    <property type="evidence" value="ECO:0007669"/>
    <property type="project" value="InterPro"/>
</dbReference>
<evidence type="ECO:0000313" key="2">
    <source>
        <dbReference type="EMBL" id="AZP13468.1"/>
    </source>
</evidence>
<dbReference type="CDD" id="cd05483">
    <property type="entry name" value="retropepsin_like_bacteria"/>
    <property type="match status" value="1"/>
</dbReference>
<reference evidence="2 3" key="1">
    <citation type="journal article" date="2011" name="Int. J. Syst. Evol. Microbiol.">
        <title>Description of Undibacterium oligocarboniphilum sp. nov., isolated from purified water, and Undibacterium pigrum strain CCUG 49012 as the type strain of Undibacterium parvum sp. nov., and emended descriptions of the genus Undibacterium and the species Undibacterium pigrum.</title>
        <authorList>
            <person name="Eder W."/>
            <person name="Wanner G."/>
            <person name="Ludwig W."/>
            <person name="Busse H.J."/>
            <person name="Ziemke-Kageler F."/>
            <person name="Lang E."/>
        </authorList>
    </citation>
    <scope>NUCLEOTIDE SEQUENCE [LARGE SCALE GENOMIC DNA]</scope>
    <source>
        <strain evidence="2 3">DSM 23061</strain>
    </source>
</reference>
<dbReference type="PROSITE" id="PS00141">
    <property type="entry name" value="ASP_PROTEASE"/>
    <property type="match status" value="1"/>
</dbReference>
<dbReference type="SUPFAM" id="SSF50630">
    <property type="entry name" value="Acid proteases"/>
    <property type="match status" value="1"/>
</dbReference>
<dbReference type="InterPro" id="IPR034122">
    <property type="entry name" value="Retropepsin-like_bacterial"/>
</dbReference>
<feature type="signal peptide" evidence="1">
    <location>
        <begin position="1"/>
        <end position="19"/>
    </location>
</feature>
<dbReference type="Gene3D" id="2.40.70.10">
    <property type="entry name" value="Acid Proteases"/>
    <property type="match status" value="1"/>
</dbReference>
<accession>A0A3S9HMZ7</accession>
<dbReference type="InterPro" id="IPR001969">
    <property type="entry name" value="Aspartic_peptidase_AS"/>
</dbReference>
<gene>
    <name evidence="2" type="ORF">EJN92_16635</name>
</gene>
<keyword evidence="3" id="KW-1185">Reference proteome</keyword>
<name>A0A3S9HMZ7_9BURK</name>
<dbReference type="AlphaFoldDB" id="A0A3S9HMZ7"/>
<keyword evidence="1" id="KW-0732">Signal</keyword>
<dbReference type="KEGG" id="upv:EJN92_16635"/>
<proteinExistence type="predicted"/>
<dbReference type="EMBL" id="CP034464">
    <property type="protein sequence ID" value="AZP13468.1"/>
    <property type="molecule type" value="Genomic_DNA"/>
</dbReference>
<sequence>MRILCSLLCLSGLVFSAHAATIDVVGLFPGKAVLVVNGSSPKTYAVGNVIADGAKLIAADNTNATIEVNGKRQVLAIGQYVHRSAPSANTSVTLQADTRGHFMAKGLINGGSVSMLVDTGASVIAMPASEALRLGINYKTGKMGRANTANGQVVVYIVQLDSVKIGDVELNQVEAMVQEQGLTSILLGMSFLNRMEMNRNGEQMVLTKRF</sequence>
<evidence type="ECO:0000256" key="1">
    <source>
        <dbReference type="SAM" id="SignalP"/>
    </source>
</evidence>
<dbReference type="InterPro" id="IPR011969">
    <property type="entry name" value="Clan_AA_Asp_peptidase_C"/>
</dbReference>